<keyword evidence="5" id="KW-0964">Secreted</keyword>
<evidence type="ECO:0000256" key="7">
    <source>
        <dbReference type="ARBA" id="ARBA00022729"/>
    </source>
</evidence>
<dbReference type="GO" id="GO:0005576">
    <property type="term" value="C:extracellular region"/>
    <property type="evidence" value="ECO:0007669"/>
    <property type="project" value="UniProtKB-SubCell"/>
</dbReference>
<sequence length="603" mass="67633">MHFSSILAVLALASLSLGYAIPLAKPALASRQWVYEIPSKDSIIIKQHEAARAALMQLEDTERQVTLTASVDAQFRKSLSEVCGKADNITRAIRLNETNTIWRQNGGYAGEMFSKARETIIKTKLWKIVDGMPKGALLHAHLTAMLPYDALLDVVMETENMGFWASQSLNSPEARNRSKFEFSYRGSDFKSAANPANVYAAEYQPYNSSNNEKNYMSVQAAADQYPGGGRKEFRKFVKSKMVVLPEEATHHELGVDDIWKKFQSAFEPAGTMLTYEPIVRRFWQLLFNKLAENRISWVEIRAGGSRGKLVPEGLTNATNDPSVWWTVMNDELQNFTSTRAENTTHPFHGARVIWSDSRSKTQSKLKESMTDLFAMKKEFPLLFSGYDVVAQEDLGRTLLDMAPELLWFQEEARRHDVTLPFFFHAGETLGDGNSTDDNLFDALLLGTRRIGHGFSLYKHPMLIDQAVKKNVMVEVCPISNEVLRLATDILHHPLPAMIAHGVPTAISNDDPAMLGQDSAGLSFDFYQVIQGFDNVGLAGLGALAQNSLRWSNFEDQNDKDWELGITLGPDAPSVKGARIREWNAQWNDYCQQVVDEYGAEWGS</sequence>
<dbReference type="RefSeq" id="XP_045270536.1">
    <property type="nucleotide sequence ID" value="XM_045401807.1"/>
</dbReference>
<evidence type="ECO:0000256" key="1">
    <source>
        <dbReference type="ARBA" id="ARBA00001947"/>
    </source>
</evidence>
<reference evidence="12" key="1">
    <citation type="journal article" date="2020" name="Phytopathology">
        <title>Genome sequence and comparative analysis of Colletotrichum gloeosporioides isolated from Liriodendron leaves.</title>
        <authorList>
            <person name="Fu F.F."/>
            <person name="Hao Z."/>
            <person name="Wang P."/>
            <person name="Lu Y."/>
            <person name="Xue L.J."/>
            <person name="Wei G."/>
            <person name="Tian Y."/>
            <person name="Baishi H."/>
            <person name="Xu H."/>
            <person name="Shi J."/>
            <person name="Cheng T."/>
            <person name="Wang G."/>
            <person name="Yi Y."/>
            <person name="Chen J."/>
        </authorList>
    </citation>
    <scope>NUCLEOTIDE SEQUENCE</scope>
    <source>
        <strain evidence="12">Lc1</strain>
    </source>
</reference>
<dbReference type="InterPro" id="IPR032466">
    <property type="entry name" value="Metal_Hydrolase"/>
</dbReference>
<comment type="similarity">
    <text evidence="3">Belongs to the metallo-dependent hydrolases superfamily. Adenosine and AMP deaminases family. ADGF subfamily.</text>
</comment>
<dbReference type="EMBL" id="WVTB01000007">
    <property type="protein sequence ID" value="KAF3811377.1"/>
    <property type="molecule type" value="Genomic_DNA"/>
</dbReference>
<comment type="subcellular location">
    <subcellularLocation>
        <location evidence="2">Secreted</location>
    </subcellularLocation>
</comment>
<evidence type="ECO:0000256" key="9">
    <source>
        <dbReference type="ARBA" id="ARBA00047764"/>
    </source>
</evidence>
<keyword evidence="13" id="KW-1185">Reference proteome</keyword>
<gene>
    <name evidence="12" type="ORF">GCG54_00001698</name>
</gene>
<dbReference type="PANTHER" id="PTHR11409:SF39">
    <property type="entry name" value="ADENOSINE DEAMINASE 2"/>
    <property type="match status" value="1"/>
</dbReference>
<feature type="domain" description="Adenosine deaminase" evidence="11">
    <location>
        <begin position="259"/>
        <end position="557"/>
    </location>
</feature>
<evidence type="ECO:0000259" key="11">
    <source>
        <dbReference type="Pfam" id="PF00962"/>
    </source>
</evidence>
<dbReference type="InterPro" id="IPR006330">
    <property type="entry name" value="Ado/ade_deaminase"/>
</dbReference>
<dbReference type="GO" id="GO:0004000">
    <property type="term" value="F:adenosine deaminase activity"/>
    <property type="evidence" value="ECO:0007669"/>
    <property type="project" value="TreeGrafter"/>
</dbReference>
<comment type="catalytic activity">
    <reaction evidence="9">
        <text>adenosine + H2O + H(+) = inosine + NH4(+)</text>
        <dbReference type="Rhea" id="RHEA:24408"/>
        <dbReference type="ChEBI" id="CHEBI:15377"/>
        <dbReference type="ChEBI" id="CHEBI:15378"/>
        <dbReference type="ChEBI" id="CHEBI:16335"/>
        <dbReference type="ChEBI" id="CHEBI:17596"/>
        <dbReference type="ChEBI" id="CHEBI:28938"/>
        <dbReference type="EC" id="3.5.4.4"/>
    </reaction>
</comment>
<accession>A0A8H4CX18</accession>
<dbReference type="InterPro" id="IPR001365">
    <property type="entry name" value="A_deaminase_dom"/>
</dbReference>
<evidence type="ECO:0000256" key="5">
    <source>
        <dbReference type="ARBA" id="ARBA00022525"/>
    </source>
</evidence>
<dbReference type="EC" id="3.5.4.4" evidence="4"/>
<protein>
    <recommendedName>
        <fullName evidence="4">adenosine deaminase</fullName>
        <ecNumber evidence="4">3.5.4.4</ecNumber>
    </recommendedName>
</protein>
<dbReference type="Gene3D" id="3.20.20.140">
    <property type="entry name" value="Metal-dependent hydrolases"/>
    <property type="match status" value="1"/>
</dbReference>
<dbReference type="GO" id="GO:0006154">
    <property type="term" value="P:adenosine catabolic process"/>
    <property type="evidence" value="ECO:0007669"/>
    <property type="project" value="TreeGrafter"/>
</dbReference>
<reference evidence="12" key="2">
    <citation type="submission" date="2020-03" db="EMBL/GenBank/DDBJ databases">
        <authorList>
            <person name="Fu F.-F."/>
            <person name="Chen J."/>
        </authorList>
    </citation>
    <scope>NUCLEOTIDE SEQUENCE</scope>
    <source>
        <strain evidence="12">Lc1</strain>
    </source>
</reference>
<dbReference type="GO" id="GO:0046872">
    <property type="term" value="F:metal ion binding"/>
    <property type="evidence" value="ECO:0007669"/>
    <property type="project" value="UniProtKB-KW"/>
</dbReference>
<keyword evidence="6" id="KW-0479">Metal-binding</keyword>
<dbReference type="GO" id="GO:0046103">
    <property type="term" value="P:inosine biosynthetic process"/>
    <property type="evidence" value="ECO:0007669"/>
    <property type="project" value="TreeGrafter"/>
</dbReference>
<dbReference type="GeneID" id="69008865"/>
<evidence type="ECO:0000313" key="13">
    <source>
        <dbReference type="Proteomes" id="UP000613401"/>
    </source>
</evidence>
<evidence type="ECO:0000256" key="4">
    <source>
        <dbReference type="ARBA" id="ARBA00012784"/>
    </source>
</evidence>
<evidence type="ECO:0000256" key="8">
    <source>
        <dbReference type="ARBA" id="ARBA00022801"/>
    </source>
</evidence>
<dbReference type="Pfam" id="PF00962">
    <property type="entry name" value="A_deaminase"/>
    <property type="match status" value="1"/>
</dbReference>
<evidence type="ECO:0000313" key="12">
    <source>
        <dbReference type="EMBL" id="KAF3811377.1"/>
    </source>
</evidence>
<dbReference type="PANTHER" id="PTHR11409">
    <property type="entry name" value="ADENOSINE DEAMINASE"/>
    <property type="match status" value="1"/>
</dbReference>
<organism evidence="12 13">
    <name type="scientific">Colletotrichum gloeosporioides</name>
    <name type="common">Anthracnose fungus</name>
    <name type="synonym">Glomerella cingulata</name>
    <dbReference type="NCBI Taxonomy" id="474922"/>
    <lineage>
        <taxon>Eukaryota</taxon>
        <taxon>Fungi</taxon>
        <taxon>Dikarya</taxon>
        <taxon>Ascomycota</taxon>
        <taxon>Pezizomycotina</taxon>
        <taxon>Sordariomycetes</taxon>
        <taxon>Hypocreomycetidae</taxon>
        <taxon>Glomerellales</taxon>
        <taxon>Glomerellaceae</taxon>
        <taxon>Colletotrichum</taxon>
        <taxon>Colletotrichum gloeosporioides species complex</taxon>
    </lineage>
</organism>
<proteinExistence type="inferred from homology"/>
<keyword evidence="8" id="KW-0378">Hydrolase</keyword>
<comment type="cofactor">
    <cofactor evidence="1">
        <name>Zn(2+)</name>
        <dbReference type="ChEBI" id="CHEBI:29105"/>
    </cofactor>
</comment>
<dbReference type="SUPFAM" id="SSF51556">
    <property type="entry name" value="Metallo-dependent hydrolases"/>
    <property type="match status" value="1"/>
</dbReference>
<dbReference type="Proteomes" id="UP000613401">
    <property type="component" value="Unassembled WGS sequence"/>
</dbReference>
<evidence type="ECO:0000256" key="6">
    <source>
        <dbReference type="ARBA" id="ARBA00022723"/>
    </source>
</evidence>
<name>A0A8H4CX18_COLGL</name>
<evidence type="ECO:0000256" key="2">
    <source>
        <dbReference type="ARBA" id="ARBA00004613"/>
    </source>
</evidence>
<feature type="signal peptide" evidence="10">
    <location>
        <begin position="1"/>
        <end position="20"/>
    </location>
</feature>
<dbReference type="AlphaFoldDB" id="A0A8H4CX18"/>
<keyword evidence="7 10" id="KW-0732">Signal</keyword>
<evidence type="ECO:0000256" key="3">
    <source>
        <dbReference type="ARBA" id="ARBA00006083"/>
    </source>
</evidence>
<dbReference type="FunFam" id="3.20.20.140:FF:000017">
    <property type="entry name" value="Adenosine deaminase 2"/>
    <property type="match status" value="1"/>
</dbReference>
<evidence type="ECO:0000256" key="10">
    <source>
        <dbReference type="SAM" id="SignalP"/>
    </source>
</evidence>
<feature type="chain" id="PRO_5034380096" description="adenosine deaminase" evidence="10">
    <location>
        <begin position="21"/>
        <end position="603"/>
    </location>
</feature>
<comment type="caution">
    <text evidence="12">The sequence shown here is derived from an EMBL/GenBank/DDBJ whole genome shotgun (WGS) entry which is preliminary data.</text>
</comment>